<accession>A0A9P1JZS9</accession>
<dbReference type="AlphaFoldDB" id="A0A9P1JZS9"/>
<evidence type="ECO:0000259" key="1">
    <source>
        <dbReference type="Pfam" id="PF21722"/>
    </source>
</evidence>
<sequence>MATNDFIPFATATGANVETQANWETDTGSGGALEGGFQSGLARSAQVNKAIRQGTVMASAAGQAIGTVTGQDALDNGDVDLLALRFQAAMGMSRMQVFTSSGTFTVPDGVTRVRVTVIGGGGAGGYNSTYASGGGGSGGRAIKTITGLVPGATVAVTVGAGGVSPGTAGSGGNGGVSSFGAYCSASGGTGGGGGTGAANAGGGPGVGSGGDLNDYGAYGTDGLQFGPGAPSTGCGGAGGGPGGGRGTSGFVTGVSANGYGGGGGGGGSGASGGAGKSGLVIVEY</sequence>
<dbReference type="InterPro" id="IPR049304">
    <property type="entry name" value="Gly_rich_dom"/>
</dbReference>
<dbReference type="Proteomes" id="UP000007319">
    <property type="component" value="Plasmid AZOBR_p3"/>
</dbReference>
<protein>
    <recommendedName>
        <fullName evidence="1">Glycine-rich domain-containing protein</fullName>
    </recommendedName>
</protein>
<reference evidence="2 3" key="1">
    <citation type="journal article" date="2011" name="PLoS Genet.">
        <title>Azospirillum genomes reveal transition of bacteria from aquatic to terrestrial environments.</title>
        <authorList>
            <person name="Wisniewski-Dye F."/>
            <person name="Borziak K."/>
            <person name="Khalsa-Moyers G."/>
            <person name="Alexandre G."/>
            <person name="Sukharnikov L.O."/>
            <person name="Wuichet K."/>
            <person name="Hurst G.B."/>
            <person name="McDonald W.H."/>
            <person name="Robertson J.S."/>
            <person name="Barbe V."/>
            <person name="Calteau A."/>
            <person name="Rouy Z."/>
            <person name="Mangenot S."/>
            <person name="Prigent-Combaret C."/>
            <person name="Normand P."/>
            <person name="Boyer M."/>
            <person name="Siguier P."/>
            <person name="Dessaux Y."/>
            <person name="Elmerich C."/>
            <person name="Condemine G."/>
            <person name="Krishnen G."/>
            <person name="Kennedy I."/>
            <person name="Paterson A.H."/>
            <person name="Gonzalez V."/>
            <person name="Mavingui P."/>
            <person name="Zhulin I.B."/>
        </authorList>
    </citation>
    <scope>NUCLEOTIDE SEQUENCE [LARGE SCALE GENOMIC DNA]</scope>
    <source>
        <strain evidence="2 3">Sp245</strain>
    </source>
</reference>
<dbReference type="PRINTS" id="PR01228">
    <property type="entry name" value="EGGSHELL"/>
</dbReference>
<dbReference type="RefSeq" id="WP_014199376.1">
    <property type="nucleotide sequence ID" value="NC_016595.1"/>
</dbReference>
<feature type="domain" description="Glycine-rich" evidence="1">
    <location>
        <begin position="99"/>
        <end position="284"/>
    </location>
</feature>
<name>A0A9P1JZS9_9PROT</name>
<gene>
    <name evidence="2" type="ORF">AZOBR_p340102</name>
</gene>
<keyword evidence="3" id="KW-1185">Reference proteome</keyword>
<dbReference type="Pfam" id="PF21722">
    <property type="entry name" value="Gly_rich_2"/>
    <property type="match status" value="1"/>
</dbReference>
<geneLocation type="plasmid" evidence="2 3">
    <name>AZOBR_p3</name>
</geneLocation>
<organism evidence="2 3">
    <name type="scientific">Azospirillum baldaniorum</name>
    <dbReference type="NCBI Taxonomy" id="1064539"/>
    <lineage>
        <taxon>Bacteria</taxon>
        <taxon>Pseudomonadati</taxon>
        <taxon>Pseudomonadota</taxon>
        <taxon>Alphaproteobacteria</taxon>
        <taxon>Rhodospirillales</taxon>
        <taxon>Azospirillaceae</taxon>
        <taxon>Azospirillum</taxon>
    </lineage>
</organism>
<evidence type="ECO:0000313" key="2">
    <source>
        <dbReference type="EMBL" id="CCD02864.1"/>
    </source>
</evidence>
<evidence type="ECO:0000313" key="3">
    <source>
        <dbReference type="Proteomes" id="UP000007319"/>
    </source>
</evidence>
<dbReference type="KEGG" id="abs:AZOBR_p340102"/>
<proteinExistence type="predicted"/>
<keyword evidence="2" id="KW-0614">Plasmid</keyword>
<dbReference type="EMBL" id="HE577330">
    <property type="protein sequence ID" value="CCD02864.1"/>
    <property type="molecule type" value="Genomic_DNA"/>
</dbReference>